<protein>
    <recommendedName>
        <fullName evidence="4">Co-chaperone protein HscB homolog</fullName>
    </recommendedName>
</protein>
<comment type="caution">
    <text evidence="6">The sequence shown here is derived from an EMBL/GenBank/DDBJ whole genome shotgun (WGS) entry which is preliminary data.</text>
</comment>
<evidence type="ECO:0000313" key="7">
    <source>
        <dbReference type="Proteomes" id="UP000053688"/>
    </source>
</evidence>
<sequence length="170" mass="20090">MNYFELFGLPVQFGLDKVSLSIKFRKLQRCFHPDNFIIASEEKRSAAFKKTLQLNDAYRVLKSPISRAEYLLAEKGIQISRQKPFKDTEFLVKHIELHDELDQLSFGTNPKSALADFDGKISNLYEHHLVLLEQEFQDNMWIKAERRVNQLKFLDKLKNRIEQIEDQLFN</sequence>
<dbReference type="GO" id="GO:1990230">
    <property type="term" value="C:iron-sulfur cluster transfer complex"/>
    <property type="evidence" value="ECO:0007669"/>
    <property type="project" value="TreeGrafter"/>
</dbReference>
<dbReference type="SUPFAM" id="SSF47144">
    <property type="entry name" value="HSC20 (HSCB), C-terminal oligomerisation domain"/>
    <property type="match status" value="1"/>
</dbReference>
<accession>S3DG18</accession>
<dbReference type="eggNOG" id="COG1076">
    <property type="taxonomic scope" value="Bacteria"/>
</dbReference>
<dbReference type="Gene3D" id="1.20.1280.20">
    <property type="entry name" value="HscB, C-terminal domain"/>
    <property type="match status" value="1"/>
</dbReference>
<evidence type="ECO:0000313" key="6">
    <source>
        <dbReference type="EMBL" id="EPE37337.1"/>
    </source>
</evidence>
<comment type="similarity">
    <text evidence="1 4">Belongs to the HscB family.</text>
</comment>
<evidence type="ECO:0000256" key="3">
    <source>
        <dbReference type="ARBA" id="ARBA00025596"/>
    </source>
</evidence>
<dbReference type="PROSITE" id="PS50076">
    <property type="entry name" value="DNAJ_2"/>
    <property type="match status" value="1"/>
</dbReference>
<dbReference type="AlphaFoldDB" id="S3DG18"/>
<evidence type="ECO:0000259" key="5">
    <source>
        <dbReference type="PROSITE" id="PS50076"/>
    </source>
</evidence>
<dbReference type="InterPro" id="IPR001623">
    <property type="entry name" value="DnaJ_domain"/>
</dbReference>
<dbReference type="SUPFAM" id="SSF46565">
    <property type="entry name" value="Chaperone J-domain"/>
    <property type="match status" value="1"/>
</dbReference>
<evidence type="ECO:0000256" key="1">
    <source>
        <dbReference type="ARBA" id="ARBA00010476"/>
    </source>
</evidence>
<dbReference type="HAMAP" id="MF_00682">
    <property type="entry name" value="HscB"/>
    <property type="match status" value="1"/>
</dbReference>
<dbReference type="SMART" id="SM00271">
    <property type="entry name" value="DnaJ"/>
    <property type="match status" value="1"/>
</dbReference>
<evidence type="ECO:0000256" key="2">
    <source>
        <dbReference type="ARBA" id="ARBA00023186"/>
    </source>
</evidence>
<organism evidence="6 7">
    <name type="scientific">Candidatus Photodesmus katoptron Akat1</name>
    <dbReference type="NCBI Taxonomy" id="1236703"/>
    <lineage>
        <taxon>Bacteria</taxon>
        <taxon>Pseudomonadati</taxon>
        <taxon>Pseudomonadota</taxon>
        <taxon>Gammaproteobacteria</taxon>
        <taxon>Vibrionales</taxon>
        <taxon>Vibrionaceae</taxon>
        <taxon>Candidatus Photodesmus</taxon>
    </lineage>
</organism>
<dbReference type="InterPro" id="IPR036869">
    <property type="entry name" value="J_dom_sf"/>
</dbReference>
<dbReference type="GO" id="GO:0001671">
    <property type="term" value="F:ATPase activator activity"/>
    <property type="evidence" value="ECO:0007669"/>
    <property type="project" value="InterPro"/>
</dbReference>
<proteinExistence type="inferred from homology"/>
<comment type="function">
    <text evidence="3 4">Co-chaperone involved in the maturation of iron-sulfur cluster-containing proteins. Seems to help targeting proteins to be folded toward HscA.</text>
</comment>
<name>S3DG18_9GAMM</name>
<dbReference type="STRING" id="28176.CF66_9022"/>
<dbReference type="RefSeq" id="WP_016503969.1">
    <property type="nucleotide sequence ID" value="NZ_AMSD01000002.1"/>
</dbReference>
<keyword evidence="7" id="KW-1185">Reference proteome</keyword>
<dbReference type="Pfam" id="PF07743">
    <property type="entry name" value="HSCB_C"/>
    <property type="match status" value="1"/>
</dbReference>
<dbReference type="GO" id="GO:0051087">
    <property type="term" value="F:protein-folding chaperone binding"/>
    <property type="evidence" value="ECO:0007669"/>
    <property type="project" value="InterPro"/>
</dbReference>
<keyword evidence="2 4" id="KW-0143">Chaperone</keyword>
<comment type="subunit">
    <text evidence="4">Interacts with HscA and stimulates its ATPase activity.</text>
</comment>
<dbReference type="NCBIfam" id="TIGR00714">
    <property type="entry name" value="hscB"/>
    <property type="match status" value="1"/>
</dbReference>
<dbReference type="InterPro" id="IPR009073">
    <property type="entry name" value="HscB_oligo_C"/>
</dbReference>
<dbReference type="PANTHER" id="PTHR14021">
    <property type="entry name" value="IRON-SULFUR CLUSTER CO-CHAPERONE PROTEIN HSCB"/>
    <property type="match status" value="1"/>
</dbReference>
<dbReference type="Proteomes" id="UP000053688">
    <property type="component" value="Unassembled WGS sequence"/>
</dbReference>
<dbReference type="GO" id="GO:0006457">
    <property type="term" value="P:protein folding"/>
    <property type="evidence" value="ECO:0007669"/>
    <property type="project" value="UniProtKB-UniRule"/>
</dbReference>
<feature type="domain" description="J" evidence="5">
    <location>
        <begin position="2"/>
        <end position="74"/>
    </location>
</feature>
<dbReference type="EMBL" id="AMSD01000002">
    <property type="protein sequence ID" value="EPE37337.1"/>
    <property type="molecule type" value="Genomic_DNA"/>
</dbReference>
<dbReference type="GO" id="GO:0044571">
    <property type="term" value="P:[2Fe-2S] cluster assembly"/>
    <property type="evidence" value="ECO:0007669"/>
    <property type="project" value="InterPro"/>
</dbReference>
<gene>
    <name evidence="4 6" type="primary">hscB</name>
    <name evidence="6" type="ORF">O1U_0637</name>
</gene>
<evidence type="ECO:0000256" key="4">
    <source>
        <dbReference type="HAMAP-Rule" id="MF_00682"/>
    </source>
</evidence>
<dbReference type="PANTHER" id="PTHR14021:SF15">
    <property type="entry name" value="IRON-SULFUR CLUSTER CO-CHAPERONE PROTEIN HSCB"/>
    <property type="match status" value="1"/>
</dbReference>
<dbReference type="InterPro" id="IPR036386">
    <property type="entry name" value="HscB_C_sf"/>
</dbReference>
<reference evidence="6 7" key="1">
    <citation type="journal article" date="2014" name="Environ. Microbiol.">
        <title>Genomic signatures of obligate host dependence in the luminous bacterial symbiont of a vertebrate.</title>
        <authorList>
            <person name="Hendry T.A."/>
            <person name="de Wet J.R."/>
            <person name="Dunlap P.V."/>
        </authorList>
    </citation>
    <scope>NUCLEOTIDE SEQUENCE [LARGE SCALE GENOMIC DNA]</scope>
    <source>
        <strain evidence="6 7">Akat1</strain>
    </source>
</reference>
<dbReference type="PATRIC" id="fig|1236703.3.peg.651"/>
<dbReference type="Gene3D" id="1.10.287.110">
    <property type="entry name" value="DnaJ domain"/>
    <property type="match status" value="1"/>
</dbReference>
<dbReference type="GO" id="GO:0051259">
    <property type="term" value="P:protein complex oligomerization"/>
    <property type="evidence" value="ECO:0007669"/>
    <property type="project" value="InterPro"/>
</dbReference>
<dbReference type="InterPro" id="IPR004640">
    <property type="entry name" value="HscB"/>
</dbReference>